<accession>A0AAU8TKS9</accession>
<dbReference type="EMBL" id="CP010027">
    <property type="protein sequence ID" value="AJZ62678.1"/>
    <property type="molecule type" value="Genomic_DNA"/>
</dbReference>
<proteinExistence type="predicted"/>
<dbReference type="Proteomes" id="UP000032614">
    <property type="component" value="Chromosome 2"/>
</dbReference>
<dbReference type="AlphaFoldDB" id="A0AAU8TKS9"/>
<sequence>MGYSTPALVQMAVSMLRRVRCCPGFVRILARPPTRQIWMLSNADQHRRTRLLKLPLRWRQQTVVKSRQREYSQHPYVSGMSCSIQVRRDLCRYCQCRMSETPSNSGKCNVEKNHMRGRAARVCRMRVPTTDSIRATGASRLLRLLATGPFRTNELDPGERHFNQYRTQSYIRFSRRALNICRLQVA</sequence>
<organism evidence="1 2">
    <name type="scientific">Paraburkholderia fungorum</name>
    <dbReference type="NCBI Taxonomy" id="134537"/>
    <lineage>
        <taxon>Bacteria</taxon>
        <taxon>Pseudomonadati</taxon>
        <taxon>Pseudomonadota</taxon>
        <taxon>Betaproteobacteria</taxon>
        <taxon>Burkholderiales</taxon>
        <taxon>Burkholderiaceae</taxon>
        <taxon>Paraburkholderia</taxon>
    </lineage>
</organism>
<name>A0AAU8TKS9_9BURK</name>
<protein>
    <recommendedName>
        <fullName evidence="3">Secreted protein</fullName>
    </recommendedName>
</protein>
<evidence type="ECO:0000313" key="2">
    <source>
        <dbReference type="Proteomes" id="UP000032614"/>
    </source>
</evidence>
<reference evidence="1 2" key="1">
    <citation type="journal article" date="2015" name="Genome Announc.">
        <title>Complete genome sequences for 59 burkholderia isolates, both pathogenic and near neighbor.</title>
        <authorList>
            <person name="Johnson S.L."/>
            <person name="Bishop-Lilly K.A."/>
            <person name="Ladner J.T."/>
            <person name="Daligault H.E."/>
            <person name="Davenport K.W."/>
            <person name="Jaissle J."/>
            <person name="Frey K.G."/>
            <person name="Koroleva G.I."/>
            <person name="Bruce D.C."/>
            <person name="Coyne S.R."/>
            <person name="Broomall S.M."/>
            <person name="Li P.E."/>
            <person name="Teshima H."/>
            <person name="Gibbons H.S."/>
            <person name="Palacios G.F."/>
            <person name="Rosenzweig C.N."/>
            <person name="Redden C.L."/>
            <person name="Xu Y."/>
            <person name="Minogue T.D."/>
            <person name="Chain P.S."/>
        </authorList>
    </citation>
    <scope>NUCLEOTIDE SEQUENCE [LARGE SCALE GENOMIC DNA]</scope>
    <source>
        <strain evidence="1 2">ATCC BAA-463</strain>
    </source>
</reference>
<evidence type="ECO:0008006" key="3">
    <source>
        <dbReference type="Google" id="ProtNLM"/>
    </source>
</evidence>
<dbReference type="KEGG" id="bfn:OI25_5345"/>
<gene>
    <name evidence="1" type="ORF">OI25_5345</name>
</gene>
<evidence type="ECO:0000313" key="1">
    <source>
        <dbReference type="EMBL" id="AJZ62678.1"/>
    </source>
</evidence>